<dbReference type="InterPro" id="IPR011330">
    <property type="entry name" value="Glyco_hydro/deAcase_b/a-brl"/>
</dbReference>
<dbReference type="PROSITE" id="PS51677">
    <property type="entry name" value="NODB"/>
    <property type="match status" value="1"/>
</dbReference>
<evidence type="ECO:0000313" key="4">
    <source>
        <dbReference type="Proteomes" id="UP001385892"/>
    </source>
</evidence>
<feature type="transmembrane region" description="Helical" evidence="1">
    <location>
        <begin position="7"/>
        <end position="28"/>
    </location>
</feature>
<dbReference type="InterPro" id="IPR002509">
    <property type="entry name" value="NODB_dom"/>
</dbReference>
<accession>A0ABU8WKV9</accession>
<dbReference type="EMBL" id="JBBKZT010000007">
    <property type="protein sequence ID" value="MEJ8848160.1"/>
    <property type="molecule type" value="Genomic_DNA"/>
</dbReference>
<dbReference type="Proteomes" id="UP001385892">
    <property type="component" value="Unassembled WGS sequence"/>
</dbReference>
<sequence length="267" mass="28391">MPDAARMPPIFVASAGVHVLALGAAILVPGAWPWALGAVVLNHALITGAVLMPRGSLIGPNVTRLPQAAIERREVALTIDDGPDPEVTPQVLDLLDAAGARATFFCIAERVAAHPALAREIVARGHSIQNHTAIHRHDFSLLGPRGYTAEVLRAQDMLAAVTGQRPTCFRAPAGFRNPFLAPVLRRLGLSLVSWTRRGFDTRERDPAKVLARLSHKLAAGDILLMHDGNAARTAGGTPVVLEVLPSLLQKIAQAKLRAVTLPEGLAE</sequence>
<protein>
    <submittedName>
        <fullName evidence="3">Polysaccharide deacetylase family protein</fullName>
    </submittedName>
</protein>
<dbReference type="PANTHER" id="PTHR10587">
    <property type="entry name" value="GLYCOSYL TRANSFERASE-RELATED"/>
    <property type="match status" value="1"/>
</dbReference>
<dbReference type="SUPFAM" id="SSF88713">
    <property type="entry name" value="Glycoside hydrolase/deacetylase"/>
    <property type="match status" value="1"/>
</dbReference>
<proteinExistence type="predicted"/>
<name>A0ABU8WKV9_9BURK</name>
<evidence type="ECO:0000313" key="3">
    <source>
        <dbReference type="EMBL" id="MEJ8848160.1"/>
    </source>
</evidence>
<reference evidence="3 4" key="1">
    <citation type="submission" date="2024-03" db="EMBL/GenBank/DDBJ databases">
        <title>Novel species of the genus Variovorax.</title>
        <authorList>
            <person name="Liu Q."/>
            <person name="Xin Y.-H."/>
        </authorList>
    </citation>
    <scope>NUCLEOTIDE SEQUENCE [LARGE SCALE GENOMIC DNA]</scope>
    <source>
        <strain evidence="3 4">KACC 18900</strain>
    </source>
</reference>
<dbReference type="Gene3D" id="3.20.20.370">
    <property type="entry name" value="Glycoside hydrolase/deacetylase"/>
    <property type="match status" value="1"/>
</dbReference>
<dbReference type="Pfam" id="PF01522">
    <property type="entry name" value="Polysacc_deac_1"/>
    <property type="match status" value="1"/>
</dbReference>
<keyword evidence="1" id="KW-1133">Transmembrane helix</keyword>
<organism evidence="3 4">
    <name type="scientific">Variovorax rhizosphaerae</name>
    <dbReference type="NCBI Taxonomy" id="1836200"/>
    <lineage>
        <taxon>Bacteria</taxon>
        <taxon>Pseudomonadati</taxon>
        <taxon>Pseudomonadota</taxon>
        <taxon>Betaproteobacteria</taxon>
        <taxon>Burkholderiales</taxon>
        <taxon>Comamonadaceae</taxon>
        <taxon>Variovorax</taxon>
    </lineage>
</organism>
<dbReference type="InterPro" id="IPR050248">
    <property type="entry name" value="Polysacc_deacetylase_ArnD"/>
</dbReference>
<dbReference type="PANTHER" id="PTHR10587:SF137">
    <property type="entry name" value="4-DEOXY-4-FORMAMIDO-L-ARABINOSE-PHOSPHOUNDECAPRENOL DEFORMYLASE ARND-RELATED"/>
    <property type="match status" value="1"/>
</dbReference>
<dbReference type="CDD" id="cd10959">
    <property type="entry name" value="CE4_NodB_like_3"/>
    <property type="match status" value="1"/>
</dbReference>
<comment type="caution">
    <text evidence="3">The sequence shown here is derived from an EMBL/GenBank/DDBJ whole genome shotgun (WGS) entry which is preliminary data.</text>
</comment>
<keyword evidence="4" id="KW-1185">Reference proteome</keyword>
<gene>
    <name evidence="3" type="ORF">WKW82_15985</name>
</gene>
<feature type="domain" description="NodB homology" evidence="2">
    <location>
        <begin position="73"/>
        <end position="259"/>
    </location>
</feature>
<keyword evidence="1" id="KW-0812">Transmembrane</keyword>
<evidence type="ECO:0000259" key="2">
    <source>
        <dbReference type="PROSITE" id="PS51677"/>
    </source>
</evidence>
<feature type="transmembrane region" description="Helical" evidence="1">
    <location>
        <begin position="34"/>
        <end position="52"/>
    </location>
</feature>
<keyword evidence="1" id="KW-0472">Membrane</keyword>
<evidence type="ECO:0000256" key="1">
    <source>
        <dbReference type="SAM" id="Phobius"/>
    </source>
</evidence>